<dbReference type="PROSITE" id="PS50929">
    <property type="entry name" value="ABC_TM1F"/>
    <property type="match status" value="2"/>
</dbReference>
<dbReference type="AlphaFoldDB" id="S8CDJ9"/>
<dbReference type="Gene3D" id="3.40.50.300">
    <property type="entry name" value="P-loop containing nucleotide triphosphate hydrolases"/>
    <property type="match status" value="2"/>
</dbReference>
<feature type="non-terminal residue" evidence="14">
    <location>
        <position position="1"/>
    </location>
</feature>
<keyword evidence="4" id="KW-0677">Repeat</keyword>
<dbReference type="Proteomes" id="UP000015453">
    <property type="component" value="Unassembled WGS sequence"/>
</dbReference>
<feature type="domain" description="ABC transmembrane type-1" evidence="13">
    <location>
        <begin position="633"/>
        <end position="920"/>
    </location>
</feature>
<dbReference type="SUPFAM" id="SSF90123">
    <property type="entry name" value="ABC transporter transmembrane region"/>
    <property type="match status" value="2"/>
</dbReference>
<dbReference type="InterPro" id="IPR003593">
    <property type="entry name" value="AAA+_ATPase"/>
</dbReference>
<dbReference type="PANTHER" id="PTHR45136:SF2">
    <property type="entry name" value="ABC TRANSPORTER DOMAIN-CONTAINING PROTEIN"/>
    <property type="match status" value="1"/>
</dbReference>
<evidence type="ECO:0000256" key="9">
    <source>
        <dbReference type="ARBA" id="ARBA00023180"/>
    </source>
</evidence>
<dbReference type="InterPro" id="IPR027417">
    <property type="entry name" value="P-loop_NTPase"/>
</dbReference>
<feature type="domain" description="ABC transporter" evidence="12">
    <location>
        <begin position="343"/>
        <end position="580"/>
    </location>
</feature>
<evidence type="ECO:0000313" key="14">
    <source>
        <dbReference type="EMBL" id="EPS62551.1"/>
    </source>
</evidence>
<dbReference type="CDD" id="cd03249">
    <property type="entry name" value="ABC_MTABC3_MDL1_MDL2"/>
    <property type="match status" value="1"/>
</dbReference>
<evidence type="ECO:0000256" key="7">
    <source>
        <dbReference type="ARBA" id="ARBA00022989"/>
    </source>
</evidence>
<evidence type="ECO:0000256" key="10">
    <source>
        <dbReference type="SAM" id="MobiDB-lite"/>
    </source>
</evidence>
<comment type="caution">
    <text evidence="14">The sequence shown here is derived from an EMBL/GenBank/DDBJ whole genome shotgun (WGS) entry which is preliminary data.</text>
</comment>
<feature type="transmembrane region" description="Helical" evidence="11">
    <location>
        <begin position="161"/>
        <end position="183"/>
    </location>
</feature>
<evidence type="ECO:0000256" key="2">
    <source>
        <dbReference type="ARBA" id="ARBA00022448"/>
    </source>
</evidence>
<comment type="similarity">
    <text evidence="1">Belongs to the ABC transporter superfamily. ABCB family. Multidrug resistance exporter (TC 3.A.1.201) subfamily.</text>
</comment>
<evidence type="ECO:0000259" key="13">
    <source>
        <dbReference type="PROSITE" id="PS50929"/>
    </source>
</evidence>
<feature type="domain" description="ABC transmembrane type-1" evidence="13">
    <location>
        <begin position="19"/>
        <end position="307"/>
    </location>
</feature>
<dbReference type="EMBL" id="AUSU01006062">
    <property type="protein sequence ID" value="EPS62551.1"/>
    <property type="molecule type" value="Genomic_DNA"/>
</dbReference>
<feature type="compositionally biased region" description="Basic and acidic residues" evidence="10">
    <location>
        <begin position="577"/>
        <end position="594"/>
    </location>
</feature>
<keyword evidence="3 11" id="KW-0812">Transmembrane</keyword>
<dbReference type="Gene3D" id="1.20.1560.10">
    <property type="entry name" value="ABC transporter type 1, transmembrane domain"/>
    <property type="match status" value="1"/>
</dbReference>
<evidence type="ECO:0000256" key="8">
    <source>
        <dbReference type="ARBA" id="ARBA00023136"/>
    </source>
</evidence>
<dbReference type="GO" id="GO:0016020">
    <property type="term" value="C:membrane"/>
    <property type="evidence" value="ECO:0007669"/>
    <property type="project" value="InterPro"/>
</dbReference>
<dbReference type="SUPFAM" id="SSF52540">
    <property type="entry name" value="P-loop containing nucleoside triphosphate hydrolases"/>
    <property type="match status" value="2"/>
</dbReference>
<feature type="transmembrane region" description="Helical" evidence="11">
    <location>
        <begin position="755"/>
        <end position="775"/>
    </location>
</feature>
<feature type="transmembrane region" description="Helical" evidence="11">
    <location>
        <begin position="632"/>
        <end position="662"/>
    </location>
</feature>
<feature type="region of interest" description="Disordered" evidence="10">
    <location>
        <begin position="562"/>
        <end position="594"/>
    </location>
</feature>
<dbReference type="PROSITE" id="PS00211">
    <property type="entry name" value="ABC_TRANSPORTER_1"/>
    <property type="match status" value="1"/>
</dbReference>
<dbReference type="PROSITE" id="PS50893">
    <property type="entry name" value="ABC_TRANSPORTER_2"/>
    <property type="match status" value="1"/>
</dbReference>
<keyword evidence="9" id="KW-0325">Glycoprotein</keyword>
<feature type="transmembrane region" description="Helical" evidence="11">
    <location>
        <begin position="674"/>
        <end position="697"/>
    </location>
</feature>
<dbReference type="FunFam" id="3.40.50.300:FF:000240">
    <property type="entry name" value="ABC transporter B family member 20"/>
    <property type="match status" value="1"/>
</dbReference>
<keyword evidence="15" id="KW-1185">Reference proteome</keyword>
<dbReference type="GO" id="GO:0140359">
    <property type="term" value="F:ABC-type transporter activity"/>
    <property type="evidence" value="ECO:0007669"/>
    <property type="project" value="InterPro"/>
</dbReference>
<reference evidence="14 15" key="1">
    <citation type="journal article" date="2013" name="BMC Genomics">
        <title>The miniature genome of a carnivorous plant Genlisea aurea contains a low number of genes and short non-coding sequences.</title>
        <authorList>
            <person name="Leushkin E.V."/>
            <person name="Sutormin R.A."/>
            <person name="Nabieva E.R."/>
            <person name="Penin A.A."/>
            <person name="Kondrashov A.S."/>
            <person name="Logacheva M.D."/>
        </authorList>
    </citation>
    <scope>NUCLEOTIDE SEQUENCE [LARGE SCALE GENOMIC DNA]</scope>
</reference>
<feature type="transmembrane region" description="Helical" evidence="11">
    <location>
        <begin position="14"/>
        <end position="38"/>
    </location>
</feature>
<feature type="compositionally biased region" description="Acidic residues" evidence="10">
    <location>
        <begin position="565"/>
        <end position="575"/>
    </location>
</feature>
<proteinExistence type="inferred from homology"/>
<protein>
    <submittedName>
        <fullName evidence="14">Uncharacterized protein</fullName>
    </submittedName>
</protein>
<sequence>NFRLIFSQSDAWDGVLMCLGMIGSFGDGISLPIMLLITSKIMNSFGNSRGFRAEDFARSIDKSALALCYVACVQWVACFLEGYCWTRTAERQASKLRREYLKATMRQDIGYFDLHVASNGEVIENVSHDSLVIQEAIGEKFPIFATNLSAFVGSYGAAFVLLWRLAVAGVPFVVFLIVPGLIYGRAATNIARKLSEERDAASAIVERAISSIRTVYSFAGEGETAALYRGALEGTVRLGRRQGLAKGLAVGSNGIVFAIWAFVSYYGSRLVMDREAQGGTVFAVGATIVIGGLSIGSAISNLKNLSEASVAAERMIEMITRVPKIDPYNLNGHIPESSTAGEIEFRNIRFAYPSRPETLVFKDFSLRIPSGRTVALVGRSGSGKSTAIALLQRFYDPSGGEILLDGVGINKLQIKWLRAQMGLVSQEPTLFGISIVENIRFGKEDASMEEVIMAAKASNAHDFIAQLPSGYHTKVGEKGFQLSGGQKQKIAIARAIIKSPKILLLDEPTSALDSKSETLIIQSVLDAAMAGRTNVIISHRRSTVRHSDLVAVLRDGRITAFGPCSEDDEDEEQQNLDDLKRETSEESSSRFRVDSPEEFTVSKSSMISSEADAAIPSLRRLLSMNSPEWKEAAMGCCGGVFFGAVQTFFSFVMGSMIGVYFLADHREMKERTGLYGLCFVALALVSPIVNVCQHYSFAAMGENLTRRIRERMVSKIFTFEIGWFDEEENSTGAICYRLTKDAEVVRSLVGDRMCLVIQVFSTMAFAFSTGLIIAWKLASVMIASQPLIVASFYCKHALLRNASKRAIRAHEQSGRLADEAASNLRTVAAFSSQDRILEKLDESQSVPRRESVRRSWFGGIALGASQSLMTLSWALDFWYGGRLVARGQVTPEALFRTFMILVSSGRVVADACTMADDVARADEAVSSVFSILDRVSKIEPEEDGGNGGGGVRGDVEFCDVHFAYPTRPEVMVLRGFSIRVSAGESVAIVGKNGSGKSTLIALIQRFYDPISGTI</sequence>
<dbReference type="GO" id="GO:0005524">
    <property type="term" value="F:ATP binding"/>
    <property type="evidence" value="ECO:0007669"/>
    <property type="project" value="UniProtKB-KW"/>
</dbReference>
<evidence type="ECO:0000259" key="12">
    <source>
        <dbReference type="PROSITE" id="PS50893"/>
    </source>
</evidence>
<feature type="transmembrane region" description="Helical" evidence="11">
    <location>
        <begin position="279"/>
        <end position="299"/>
    </location>
</feature>
<keyword evidence="5" id="KW-0547">Nucleotide-binding</keyword>
<feature type="transmembrane region" description="Helical" evidence="11">
    <location>
        <begin position="247"/>
        <end position="267"/>
    </location>
</feature>
<dbReference type="GO" id="GO:0016887">
    <property type="term" value="F:ATP hydrolysis activity"/>
    <property type="evidence" value="ECO:0007669"/>
    <property type="project" value="InterPro"/>
</dbReference>
<dbReference type="OrthoDB" id="6500128at2759"/>
<keyword evidence="2" id="KW-0813">Transport</keyword>
<evidence type="ECO:0000256" key="6">
    <source>
        <dbReference type="ARBA" id="ARBA00022840"/>
    </source>
</evidence>
<dbReference type="InterPro" id="IPR017871">
    <property type="entry name" value="ABC_transporter-like_CS"/>
</dbReference>
<dbReference type="InterPro" id="IPR011527">
    <property type="entry name" value="ABC1_TM_dom"/>
</dbReference>
<gene>
    <name evidence="14" type="ORF">M569_12239</name>
</gene>
<evidence type="ECO:0000256" key="5">
    <source>
        <dbReference type="ARBA" id="ARBA00022741"/>
    </source>
</evidence>
<dbReference type="Pfam" id="PF00005">
    <property type="entry name" value="ABC_tran"/>
    <property type="match status" value="2"/>
</dbReference>
<dbReference type="CDD" id="cd18577">
    <property type="entry name" value="ABC_6TM_Pgp_ABCB1_D1_like"/>
    <property type="match status" value="1"/>
</dbReference>
<evidence type="ECO:0000256" key="11">
    <source>
        <dbReference type="SAM" id="Phobius"/>
    </source>
</evidence>
<keyword evidence="6" id="KW-0067">ATP-binding</keyword>
<evidence type="ECO:0000256" key="4">
    <source>
        <dbReference type="ARBA" id="ARBA00022737"/>
    </source>
</evidence>
<organism evidence="14 15">
    <name type="scientific">Genlisea aurea</name>
    <dbReference type="NCBI Taxonomy" id="192259"/>
    <lineage>
        <taxon>Eukaryota</taxon>
        <taxon>Viridiplantae</taxon>
        <taxon>Streptophyta</taxon>
        <taxon>Embryophyta</taxon>
        <taxon>Tracheophyta</taxon>
        <taxon>Spermatophyta</taxon>
        <taxon>Magnoliopsida</taxon>
        <taxon>eudicotyledons</taxon>
        <taxon>Gunneridae</taxon>
        <taxon>Pentapetalae</taxon>
        <taxon>asterids</taxon>
        <taxon>lamiids</taxon>
        <taxon>Lamiales</taxon>
        <taxon>Lentibulariaceae</taxon>
        <taxon>Genlisea</taxon>
    </lineage>
</organism>
<dbReference type="InterPro" id="IPR036640">
    <property type="entry name" value="ABC1_TM_sf"/>
</dbReference>
<dbReference type="InterPro" id="IPR003439">
    <property type="entry name" value="ABC_transporter-like_ATP-bd"/>
</dbReference>
<dbReference type="CDD" id="cd18578">
    <property type="entry name" value="ABC_6TM_Pgp_ABCB1_D2_like"/>
    <property type="match status" value="1"/>
</dbReference>
<keyword evidence="7 11" id="KW-1133">Transmembrane helix</keyword>
<evidence type="ECO:0000313" key="15">
    <source>
        <dbReference type="Proteomes" id="UP000015453"/>
    </source>
</evidence>
<evidence type="ECO:0000256" key="3">
    <source>
        <dbReference type="ARBA" id="ARBA00022692"/>
    </source>
</evidence>
<name>S8CDJ9_9LAMI</name>
<evidence type="ECO:0000256" key="1">
    <source>
        <dbReference type="ARBA" id="ARBA00007577"/>
    </source>
</evidence>
<dbReference type="PANTHER" id="PTHR45136">
    <property type="entry name" value="ABC TRANSPORTER DOMAIN-CONTAINING PROTEIN"/>
    <property type="match status" value="1"/>
</dbReference>
<dbReference type="SMART" id="SM00382">
    <property type="entry name" value="AAA"/>
    <property type="match status" value="1"/>
</dbReference>
<dbReference type="Pfam" id="PF00664">
    <property type="entry name" value="ABC_membrane"/>
    <property type="match status" value="2"/>
</dbReference>
<keyword evidence="8 11" id="KW-0472">Membrane</keyword>
<accession>S8CDJ9</accession>